<dbReference type="Proteomes" id="UP000235145">
    <property type="component" value="Unassembled WGS sequence"/>
</dbReference>
<evidence type="ECO:0000313" key="1">
    <source>
        <dbReference type="EMBL" id="KAJ0194722.1"/>
    </source>
</evidence>
<evidence type="ECO:0000313" key="2">
    <source>
        <dbReference type="Proteomes" id="UP000235145"/>
    </source>
</evidence>
<sequence length="119" mass="13851">MFIEIMETQDFASSQYYENPLFSSNRNQVPIIENLQTSQNTEKQPRCNKWDDVEDVTLMSAWYVANEDKQLPKIQKKIIIMGTNKRILLCHSIVLNDLPKMTENGLVYIGKHSAEEEVE</sequence>
<dbReference type="EMBL" id="NBSK02000007">
    <property type="protein sequence ID" value="KAJ0194722.1"/>
    <property type="molecule type" value="Genomic_DNA"/>
</dbReference>
<accession>A0A9R1UVC3</accession>
<dbReference type="AlphaFoldDB" id="A0A9R1UVC3"/>
<keyword evidence="2" id="KW-1185">Reference proteome</keyword>
<name>A0A9R1UVC3_LACSA</name>
<proteinExistence type="predicted"/>
<organism evidence="1 2">
    <name type="scientific">Lactuca sativa</name>
    <name type="common">Garden lettuce</name>
    <dbReference type="NCBI Taxonomy" id="4236"/>
    <lineage>
        <taxon>Eukaryota</taxon>
        <taxon>Viridiplantae</taxon>
        <taxon>Streptophyta</taxon>
        <taxon>Embryophyta</taxon>
        <taxon>Tracheophyta</taxon>
        <taxon>Spermatophyta</taxon>
        <taxon>Magnoliopsida</taxon>
        <taxon>eudicotyledons</taxon>
        <taxon>Gunneridae</taxon>
        <taxon>Pentapetalae</taxon>
        <taxon>asterids</taxon>
        <taxon>campanulids</taxon>
        <taxon>Asterales</taxon>
        <taxon>Asteraceae</taxon>
        <taxon>Cichorioideae</taxon>
        <taxon>Cichorieae</taxon>
        <taxon>Lactucinae</taxon>
        <taxon>Lactuca</taxon>
    </lineage>
</organism>
<comment type="caution">
    <text evidence="1">The sequence shown here is derived from an EMBL/GenBank/DDBJ whole genome shotgun (WGS) entry which is preliminary data.</text>
</comment>
<gene>
    <name evidence="1" type="ORF">LSAT_V11C700367870</name>
</gene>
<protein>
    <submittedName>
        <fullName evidence="1">Uncharacterized protein</fullName>
    </submittedName>
</protein>
<reference evidence="1 2" key="1">
    <citation type="journal article" date="2017" name="Nat. Commun.">
        <title>Genome assembly with in vitro proximity ligation data and whole-genome triplication in lettuce.</title>
        <authorList>
            <person name="Reyes-Chin-Wo S."/>
            <person name="Wang Z."/>
            <person name="Yang X."/>
            <person name="Kozik A."/>
            <person name="Arikit S."/>
            <person name="Song C."/>
            <person name="Xia L."/>
            <person name="Froenicke L."/>
            <person name="Lavelle D.O."/>
            <person name="Truco M.J."/>
            <person name="Xia R."/>
            <person name="Zhu S."/>
            <person name="Xu C."/>
            <person name="Xu H."/>
            <person name="Xu X."/>
            <person name="Cox K."/>
            <person name="Korf I."/>
            <person name="Meyers B.C."/>
            <person name="Michelmore R.W."/>
        </authorList>
    </citation>
    <scope>NUCLEOTIDE SEQUENCE [LARGE SCALE GENOMIC DNA]</scope>
    <source>
        <strain evidence="2">cv. Salinas</strain>
        <tissue evidence="1">Seedlings</tissue>
    </source>
</reference>